<feature type="compositionally biased region" description="Low complexity" evidence="3">
    <location>
        <begin position="891"/>
        <end position="918"/>
    </location>
</feature>
<reference evidence="5" key="1">
    <citation type="submission" date="2025-08" db="UniProtKB">
        <authorList>
            <consortium name="RefSeq"/>
        </authorList>
    </citation>
    <scope>IDENTIFICATION</scope>
    <source>
        <tissue evidence="5">Testes</tissue>
    </source>
</reference>
<proteinExistence type="inferred from homology"/>
<gene>
    <name evidence="5" type="primary">LOC100372571</name>
</gene>
<feature type="region of interest" description="Disordered" evidence="3">
    <location>
        <begin position="876"/>
        <end position="934"/>
    </location>
</feature>
<comment type="similarity">
    <text evidence="1">Belongs to the SAPS family.</text>
</comment>
<feature type="region of interest" description="Disordered" evidence="3">
    <location>
        <begin position="458"/>
        <end position="477"/>
    </location>
</feature>
<dbReference type="RefSeq" id="XP_006816236.1">
    <property type="nucleotide sequence ID" value="XM_006816173.1"/>
</dbReference>
<feature type="region of interest" description="Disordered" evidence="3">
    <location>
        <begin position="579"/>
        <end position="805"/>
    </location>
</feature>
<organism evidence="4 5">
    <name type="scientific">Saccoglossus kowalevskii</name>
    <name type="common">Acorn worm</name>
    <dbReference type="NCBI Taxonomy" id="10224"/>
    <lineage>
        <taxon>Eukaryota</taxon>
        <taxon>Metazoa</taxon>
        <taxon>Hemichordata</taxon>
        <taxon>Enteropneusta</taxon>
        <taxon>Harrimaniidae</taxon>
        <taxon>Saccoglossus</taxon>
    </lineage>
</organism>
<dbReference type="Proteomes" id="UP000694865">
    <property type="component" value="Unplaced"/>
</dbReference>
<feature type="compositionally biased region" description="Basic and acidic residues" evidence="3">
    <location>
        <begin position="785"/>
        <end position="800"/>
    </location>
</feature>
<name>A0ABM0M895_SACKO</name>
<feature type="compositionally biased region" description="Polar residues" evidence="3">
    <location>
        <begin position="736"/>
        <end position="745"/>
    </location>
</feature>
<sequence length="965" mass="106909">MEEMVNLVIQEPPENIDEALKYKHSNSACELLTADVAAINDKLGETEVLLNKLWGFLDSEPPLNPLLASFFSKCMAMLLTRKTECIIEFIKTKDDPIGVLVNHIGTSAIMDLILRLASCAETAQLRQDISYWLNDQRLIQRLVGSIDPTHDEEKHSNASLTLCELIRLGREHMSQLQESADDDPLLTTMEQQETVSELMNHMLHEEKSESALANGIAVLLALTEFKKNGWMSFLFRLDGQEQLTALDAERLAKGVSSALQGVTPKLRDLHQLLTDPPKHRAMPTTIGMLEPPLGNTRLQVARLIAALLLTNTHTVNKELCQLSTLKTLLDLFFQYTWNNFLHTQVEQCINTVISNTATESEDGKQEHPMLAYLFSDCKLIERILDCWEENDQLEAKNTGKRKGYMGHLTRICNDIVHAMDKGCNSQLIKTHFKEHISQEDRERWDVFVSGSLAETNKKNSTDLVGGHPLHSSSEDDDADFRDIPFPQDAAMQQAFSDYQMQQMTSNFIDQFGFNDEDFGDQEDNVNAPFDRISDINFSISANEDNPNSALFEACCNERIQQFNDSGSDEEDIWEEKELTFSTATRKSQISPDAPPGEDAGSNHSDNSTDSDEEENGAFGDDSSLPAVTAATVTSTTAQDEMKMDVDSSEGWANFDDAPMETVAMDTTPSGWDSSTSSSNNGADDTGWAKFDDFNNAFKNDSSNTSLELRSSSPIEMESEPSDVNTTEAAKYLVRSPSPNLISSETIEIGAEQQQQPPPPPTTNTIEESTKMEDDSQSSESQHISSTDDRIIAPPETDKPQSSDNIRVSSEVISSMTVQEKSFHNKNIVISNSEIRQPSHKTELSIKIEEAKTQITITDAGSQDSRTETVVVAAAAAAEEEDDDLSDNFNFLSSSGLMKSSSNSPKSPNGPAMQETTQKTPPPTSTQDEPVDGLTAAEKAKLEQVRAQAREALQQWDLQTQQNGPV</sequence>
<protein>
    <submittedName>
        <fullName evidence="5">Serine/threonine-protein phosphatase 6 regulatory subunit 3-like</fullName>
    </submittedName>
</protein>
<evidence type="ECO:0000256" key="1">
    <source>
        <dbReference type="ARBA" id="ARBA00006180"/>
    </source>
</evidence>
<evidence type="ECO:0000256" key="3">
    <source>
        <dbReference type="SAM" id="MobiDB-lite"/>
    </source>
</evidence>
<feature type="compositionally biased region" description="Polar residues" evidence="3">
    <location>
        <begin position="579"/>
        <end position="590"/>
    </location>
</feature>
<dbReference type="GeneID" id="100372571"/>
<keyword evidence="4" id="KW-1185">Reference proteome</keyword>
<dbReference type="InterPro" id="IPR016024">
    <property type="entry name" value="ARM-type_fold"/>
</dbReference>
<evidence type="ECO:0000313" key="5">
    <source>
        <dbReference type="RefSeq" id="XP_006816236.1"/>
    </source>
</evidence>
<keyword evidence="2" id="KW-0131">Cell cycle</keyword>
<evidence type="ECO:0000313" key="4">
    <source>
        <dbReference type="Proteomes" id="UP000694865"/>
    </source>
</evidence>
<dbReference type="PANTHER" id="PTHR12634:SF8">
    <property type="entry name" value="FIERY MOUNTAIN, ISOFORM D"/>
    <property type="match status" value="1"/>
</dbReference>
<accession>A0ABM0M895</accession>
<dbReference type="Pfam" id="PF04499">
    <property type="entry name" value="SAPS"/>
    <property type="match status" value="1"/>
</dbReference>
<feature type="compositionally biased region" description="Low complexity" evidence="3">
    <location>
        <begin position="626"/>
        <end position="637"/>
    </location>
</feature>
<dbReference type="PANTHER" id="PTHR12634">
    <property type="entry name" value="SIT4 YEAST -ASSOCIATING PROTEIN-RELATED"/>
    <property type="match status" value="1"/>
</dbReference>
<dbReference type="InterPro" id="IPR007587">
    <property type="entry name" value="SAPS"/>
</dbReference>
<evidence type="ECO:0000256" key="2">
    <source>
        <dbReference type="ARBA" id="ARBA00023306"/>
    </source>
</evidence>
<dbReference type="SUPFAM" id="SSF48371">
    <property type="entry name" value="ARM repeat"/>
    <property type="match status" value="1"/>
</dbReference>
<feature type="compositionally biased region" description="Low complexity" evidence="3">
    <location>
        <begin position="701"/>
        <end position="715"/>
    </location>
</feature>
<feature type="compositionally biased region" description="Low complexity" evidence="3">
    <location>
        <begin position="665"/>
        <end position="685"/>
    </location>
</feature>